<dbReference type="EC" id="5.2.1.8" evidence="1"/>
<dbReference type="InterPro" id="IPR029000">
    <property type="entry name" value="Cyclophilin-like_dom_sf"/>
</dbReference>
<dbReference type="Pfam" id="PF00160">
    <property type="entry name" value="Pro_isomerase"/>
    <property type="match status" value="1"/>
</dbReference>
<dbReference type="Proteomes" id="UP001363151">
    <property type="component" value="Unassembled WGS sequence"/>
</dbReference>
<organism evidence="5 6">
    <name type="scientific">Aureococcus anophagefferens</name>
    <name type="common">Harmful bloom alga</name>
    <dbReference type="NCBI Taxonomy" id="44056"/>
    <lineage>
        <taxon>Eukaryota</taxon>
        <taxon>Sar</taxon>
        <taxon>Stramenopiles</taxon>
        <taxon>Ochrophyta</taxon>
        <taxon>Pelagophyceae</taxon>
        <taxon>Pelagomonadales</taxon>
        <taxon>Pelagomonadaceae</taxon>
        <taxon>Aureococcus</taxon>
    </lineage>
</organism>
<proteinExistence type="predicted"/>
<keyword evidence="2" id="KW-0697">Rotamase</keyword>
<evidence type="ECO:0000256" key="2">
    <source>
        <dbReference type="ARBA" id="ARBA00023110"/>
    </source>
</evidence>
<dbReference type="EMBL" id="JBBJCI010000355">
    <property type="protein sequence ID" value="KAK7233838.1"/>
    <property type="molecule type" value="Genomic_DNA"/>
</dbReference>
<evidence type="ECO:0000259" key="4">
    <source>
        <dbReference type="PROSITE" id="PS50072"/>
    </source>
</evidence>
<evidence type="ECO:0000313" key="5">
    <source>
        <dbReference type="EMBL" id="KAK7233838.1"/>
    </source>
</evidence>
<evidence type="ECO:0000256" key="1">
    <source>
        <dbReference type="ARBA" id="ARBA00013194"/>
    </source>
</evidence>
<dbReference type="SUPFAM" id="SSF50891">
    <property type="entry name" value="Cyclophilin-like"/>
    <property type="match status" value="1"/>
</dbReference>
<evidence type="ECO:0000313" key="6">
    <source>
        <dbReference type="Proteomes" id="UP001363151"/>
    </source>
</evidence>
<dbReference type="InterPro" id="IPR002130">
    <property type="entry name" value="Cyclophilin-type_PPIase_dom"/>
</dbReference>
<dbReference type="InterPro" id="IPR020892">
    <property type="entry name" value="Cyclophilin-type_PPIase_CS"/>
</dbReference>
<dbReference type="PANTHER" id="PTHR11071:SF561">
    <property type="entry name" value="PEPTIDYL-PROLYL CIS-TRANS ISOMERASE D-RELATED"/>
    <property type="match status" value="1"/>
</dbReference>
<gene>
    <name evidence="5" type="ORF">SO694_00100091</name>
</gene>
<comment type="caution">
    <text evidence="5">The sequence shown here is derived from an EMBL/GenBank/DDBJ whole genome shotgun (WGS) entry which is preliminary data.</text>
</comment>
<dbReference type="PRINTS" id="PR00153">
    <property type="entry name" value="CSAPPISMRASE"/>
</dbReference>
<evidence type="ECO:0000256" key="3">
    <source>
        <dbReference type="ARBA" id="ARBA00023235"/>
    </source>
</evidence>
<sequence length="361" mass="37882">MAAQSASSARPLAYVDVDIDDARADYARACQFVECNDLKYALTSKKLSELGGREILAVPEHYANDYEWSSKGRCRAKPQPNCRVVVEIFDDVAPLAAENFLALVRGDRGADKGSGVPLSYEGCPFHRNIKGFVVQGGDIVKGNGSGGASVFGKKFKDEAKGLKLKHGRGALSMGNSGKNANSSQFFFTFAPCPQLDGKHVVFGRVIAGFDVLDAVEATAPPTGETPTVPLRVAACGLFEDGVTAPRGHWAPPSVAAHPNAPHVFVAPHVRVFVVAPPAAAAKVAAALKAGRLEGDVVASPTLEEAEACADDHAVLFLTPAADAGAARDLADRKRWPLVAAKPAAAADACRAALENPPPLRR</sequence>
<keyword evidence="3 5" id="KW-0413">Isomerase</keyword>
<reference evidence="5 6" key="1">
    <citation type="submission" date="2024-03" db="EMBL/GenBank/DDBJ databases">
        <title>Aureococcus anophagefferens CCMP1851 and Kratosvirus quantuckense: Draft genome of a second virus-susceptible host strain in the model system.</title>
        <authorList>
            <person name="Chase E."/>
            <person name="Truchon A.R."/>
            <person name="Schepens W."/>
            <person name="Wilhelm S.W."/>
        </authorList>
    </citation>
    <scope>NUCLEOTIDE SEQUENCE [LARGE SCALE GENOMIC DNA]</scope>
    <source>
        <strain evidence="5 6">CCMP1851</strain>
    </source>
</reference>
<dbReference type="PROSITE" id="PS50072">
    <property type="entry name" value="CSA_PPIASE_2"/>
    <property type="match status" value="1"/>
</dbReference>
<accession>A0ABR1FN63</accession>
<dbReference type="PROSITE" id="PS00170">
    <property type="entry name" value="CSA_PPIASE_1"/>
    <property type="match status" value="1"/>
</dbReference>
<name>A0ABR1FN63_AURAN</name>
<feature type="domain" description="PPIase cyclophilin-type" evidence="4">
    <location>
        <begin position="83"/>
        <end position="237"/>
    </location>
</feature>
<dbReference type="Gene3D" id="2.40.100.10">
    <property type="entry name" value="Cyclophilin-like"/>
    <property type="match status" value="1"/>
</dbReference>
<keyword evidence="6" id="KW-1185">Reference proteome</keyword>
<protein>
    <recommendedName>
        <fullName evidence="1">peptidylprolyl isomerase</fullName>
        <ecNumber evidence="1">5.2.1.8</ecNumber>
    </recommendedName>
</protein>
<dbReference type="GO" id="GO:0016853">
    <property type="term" value="F:isomerase activity"/>
    <property type="evidence" value="ECO:0007669"/>
    <property type="project" value="UniProtKB-KW"/>
</dbReference>
<dbReference type="PANTHER" id="PTHR11071">
    <property type="entry name" value="PEPTIDYL-PROLYL CIS-TRANS ISOMERASE"/>
    <property type="match status" value="1"/>
</dbReference>